<evidence type="ECO:0000313" key="1">
    <source>
        <dbReference type="EMBL" id="POZ49539.1"/>
    </source>
</evidence>
<dbReference type="EMBL" id="PGFZ01000074">
    <property type="protein sequence ID" value="POZ49539.1"/>
    <property type="molecule type" value="Genomic_DNA"/>
</dbReference>
<gene>
    <name evidence="1" type="ORF">AADEFJLK_04693</name>
</gene>
<evidence type="ECO:0008006" key="3">
    <source>
        <dbReference type="Google" id="ProtNLM"/>
    </source>
</evidence>
<protein>
    <recommendedName>
        <fullName evidence="3">Transposase IS4-like domain-containing protein</fullName>
    </recommendedName>
</protein>
<dbReference type="Proteomes" id="UP000237423">
    <property type="component" value="Unassembled WGS sequence"/>
</dbReference>
<dbReference type="RefSeq" id="WP_170065252.1">
    <property type="nucleotide sequence ID" value="NZ_PGFZ01000074.1"/>
</dbReference>
<dbReference type="InterPro" id="IPR012337">
    <property type="entry name" value="RNaseH-like_sf"/>
</dbReference>
<reference evidence="1 2" key="1">
    <citation type="submission" date="2017-11" db="EMBL/GenBank/DDBJ databases">
        <title>Draft Genome Sequence of Methylobacter psychrotolerans Sph1T, an Obligate Methanotroph from Low-Temperature Environments.</title>
        <authorList>
            <person name="Oshkin I.Y."/>
            <person name="Miroshnikov K."/>
            <person name="Belova S.E."/>
            <person name="Korzhenkov A."/>
            <person name="Toshchakov S.V."/>
            <person name="Dedysh S.N."/>
        </authorList>
    </citation>
    <scope>NUCLEOTIDE SEQUENCE [LARGE SCALE GENOMIC DNA]</scope>
    <source>
        <strain evidence="1 2">Sph1</strain>
    </source>
</reference>
<proteinExistence type="predicted"/>
<accession>A0A2S5CFG1</accession>
<organism evidence="1 2">
    <name type="scientific">Methylovulum psychrotolerans</name>
    <dbReference type="NCBI Taxonomy" id="1704499"/>
    <lineage>
        <taxon>Bacteria</taxon>
        <taxon>Pseudomonadati</taxon>
        <taxon>Pseudomonadota</taxon>
        <taxon>Gammaproteobacteria</taxon>
        <taxon>Methylococcales</taxon>
        <taxon>Methylococcaceae</taxon>
        <taxon>Methylovulum</taxon>
    </lineage>
</organism>
<dbReference type="PANTHER" id="PTHR33258">
    <property type="entry name" value="TRANSPOSASE INSL FOR INSERTION SEQUENCE ELEMENT IS186A-RELATED"/>
    <property type="match status" value="1"/>
</dbReference>
<sequence>MVSRVLAEDGEVLAQWLLLTNVTDVDAATIALWYYWRWQIECFFKLVKSAGHQLEAWQQESALAIAKRLLVASMACVTVWEIAADNRPEAAELRNFLIKLSGRQMRHKQAFSNPALLAGLWVFLAMSKIMDAYSQEELEGFKATAKQFLGEVV</sequence>
<evidence type="ECO:0000313" key="2">
    <source>
        <dbReference type="Proteomes" id="UP000237423"/>
    </source>
</evidence>
<dbReference type="AlphaFoldDB" id="A0A2S5CFG1"/>
<dbReference type="SUPFAM" id="SSF53098">
    <property type="entry name" value="Ribonuclease H-like"/>
    <property type="match status" value="1"/>
</dbReference>
<name>A0A2S5CFG1_9GAMM</name>
<dbReference type="Gene3D" id="3.90.350.10">
    <property type="entry name" value="Transposase Inhibitor Protein From Tn5, Chain A, domain 1"/>
    <property type="match status" value="1"/>
</dbReference>
<dbReference type="PANTHER" id="PTHR33258:SF1">
    <property type="entry name" value="TRANSPOSASE INSL FOR INSERTION SEQUENCE ELEMENT IS186A-RELATED"/>
    <property type="match status" value="1"/>
</dbReference>
<comment type="caution">
    <text evidence="1">The sequence shown here is derived from an EMBL/GenBank/DDBJ whole genome shotgun (WGS) entry which is preliminary data.</text>
</comment>